<dbReference type="AlphaFoldDB" id="A0A835DAP4"/>
<feature type="compositionally biased region" description="Basic and acidic residues" evidence="1">
    <location>
        <begin position="62"/>
        <end position="76"/>
    </location>
</feature>
<proteinExistence type="predicted"/>
<comment type="caution">
    <text evidence="3">The sequence shown here is derived from an EMBL/GenBank/DDBJ whole genome shotgun (WGS) entry which is preliminary data.</text>
</comment>
<dbReference type="InterPro" id="IPR044209">
    <property type="entry name" value="MOS11"/>
</dbReference>
<evidence type="ECO:0000256" key="1">
    <source>
        <dbReference type="SAM" id="MobiDB-lite"/>
    </source>
</evidence>
<feature type="compositionally biased region" description="Polar residues" evidence="1">
    <location>
        <begin position="11"/>
        <end position="27"/>
    </location>
</feature>
<dbReference type="PANTHER" id="PTHR47701">
    <property type="entry name" value="PROTEIN MODIFIER OF SNC1 11"/>
    <property type="match status" value="1"/>
</dbReference>
<accession>A0A835DAP4</accession>
<dbReference type="PANTHER" id="PTHR47701:SF2">
    <property type="entry name" value="PROTEIN MODIFIER OF SNC1 11"/>
    <property type="match status" value="1"/>
</dbReference>
<organism evidence="3 4">
    <name type="scientific">Tetracentron sinense</name>
    <name type="common">Spur-leaf</name>
    <dbReference type="NCBI Taxonomy" id="13715"/>
    <lineage>
        <taxon>Eukaryota</taxon>
        <taxon>Viridiplantae</taxon>
        <taxon>Streptophyta</taxon>
        <taxon>Embryophyta</taxon>
        <taxon>Tracheophyta</taxon>
        <taxon>Spermatophyta</taxon>
        <taxon>Magnoliopsida</taxon>
        <taxon>Trochodendrales</taxon>
        <taxon>Trochodendraceae</taxon>
        <taxon>Tetracentron</taxon>
    </lineage>
</organism>
<sequence length="169" mass="18873">MSRKEPHESSSVEASLGSQAPISNLQQKIRRAERFGMPMQLLEEENRNSRAERFGTGSTSRGSDELKKSEEQKREAPGQIGLFLSLYTRGYTFGLPSESGADGEAKKKARLIRFSQVPKTYTVEEDKKKARAIRSSFHNNLHFLIVILVVGSSICVLQCEVDASILLEL</sequence>
<dbReference type="EMBL" id="JABCRI010000012">
    <property type="protein sequence ID" value="KAF8396658.1"/>
    <property type="molecule type" value="Genomic_DNA"/>
</dbReference>
<gene>
    <name evidence="3" type="ORF">HHK36_018282</name>
</gene>
<dbReference type="GO" id="GO:0016973">
    <property type="term" value="P:poly(A)+ mRNA export from nucleus"/>
    <property type="evidence" value="ECO:0007669"/>
    <property type="project" value="InterPro"/>
</dbReference>
<evidence type="ECO:0000313" key="3">
    <source>
        <dbReference type="EMBL" id="KAF8396658.1"/>
    </source>
</evidence>
<dbReference type="OMA" id="SICVLQC"/>
<feature type="compositionally biased region" description="Basic and acidic residues" evidence="1">
    <location>
        <begin position="1"/>
        <end position="10"/>
    </location>
</feature>
<name>A0A835DAP4_TETSI</name>
<keyword evidence="4" id="KW-1185">Reference proteome</keyword>
<feature type="region of interest" description="Disordered" evidence="1">
    <location>
        <begin position="1"/>
        <end position="77"/>
    </location>
</feature>
<feature type="domain" description="THO1-MOS11 C-terminal" evidence="2">
    <location>
        <begin position="22"/>
        <end position="55"/>
    </location>
</feature>
<evidence type="ECO:0000259" key="2">
    <source>
        <dbReference type="Pfam" id="PF18592"/>
    </source>
</evidence>
<dbReference type="Pfam" id="PF18592">
    <property type="entry name" value="Tho1_MOS11_C"/>
    <property type="match status" value="1"/>
</dbReference>
<dbReference type="OrthoDB" id="5837849at2759"/>
<feature type="compositionally biased region" description="Basic and acidic residues" evidence="1">
    <location>
        <begin position="44"/>
        <end position="53"/>
    </location>
</feature>
<dbReference type="InterPro" id="IPR040746">
    <property type="entry name" value="THO1_MOS11_C"/>
</dbReference>
<evidence type="ECO:0000313" key="4">
    <source>
        <dbReference type="Proteomes" id="UP000655225"/>
    </source>
</evidence>
<reference evidence="3 4" key="1">
    <citation type="submission" date="2020-04" db="EMBL/GenBank/DDBJ databases">
        <title>Plant Genome Project.</title>
        <authorList>
            <person name="Zhang R.-G."/>
        </authorList>
    </citation>
    <scope>NUCLEOTIDE SEQUENCE [LARGE SCALE GENOMIC DNA]</scope>
    <source>
        <strain evidence="3">YNK0</strain>
        <tissue evidence="3">Leaf</tissue>
    </source>
</reference>
<dbReference type="GO" id="GO:0005634">
    <property type="term" value="C:nucleus"/>
    <property type="evidence" value="ECO:0007669"/>
    <property type="project" value="TreeGrafter"/>
</dbReference>
<dbReference type="Proteomes" id="UP000655225">
    <property type="component" value="Unassembled WGS sequence"/>
</dbReference>
<protein>
    <recommendedName>
        <fullName evidence="2">THO1-MOS11 C-terminal domain-containing protein</fullName>
    </recommendedName>
</protein>